<evidence type="ECO:0000313" key="1">
    <source>
        <dbReference type="EMBL" id="KAG9187962.1"/>
    </source>
</evidence>
<proteinExistence type="predicted"/>
<accession>A0AAD4I708</accession>
<name>A0AAD4I708_9PLEO</name>
<reference evidence="1" key="1">
    <citation type="submission" date="2021-07" db="EMBL/GenBank/DDBJ databases">
        <title>Genome Resource of American Ginseng Black Spot Pathogen Alternaria panax.</title>
        <authorList>
            <person name="Qiu C."/>
            <person name="Wang W."/>
            <person name="Liu Z."/>
        </authorList>
    </citation>
    <scope>NUCLEOTIDE SEQUENCE</scope>
    <source>
        <strain evidence="1">BNCC115425</strain>
    </source>
</reference>
<gene>
    <name evidence="1" type="ORF">G6011_01885</name>
</gene>
<dbReference type="AlphaFoldDB" id="A0AAD4I708"/>
<keyword evidence="2" id="KW-1185">Reference proteome</keyword>
<organism evidence="1 2">
    <name type="scientific">Alternaria panax</name>
    <dbReference type="NCBI Taxonomy" id="48097"/>
    <lineage>
        <taxon>Eukaryota</taxon>
        <taxon>Fungi</taxon>
        <taxon>Dikarya</taxon>
        <taxon>Ascomycota</taxon>
        <taxon>Pezizomycotina</taxon>
        <taxon>Dothideomycetes</taxon>
        <taxon>Pleosporomycetidae</taxon>
        <taxon>Pleosporales</taxon>
        <taxon>Pleosporineae</taxon>
        <taxon>Pleosporaceae</taxon>
        <taxon>Alternaria</taxon>
        <taxon>Alternaria sect. Panax</taxon>
    </lineage>
</organism>
<evidence type="ECO:0000313" key="2">
    <source>
        <dbReference type="Proteomes" id="UP001199106"/>
    </source>
</evidence>
<protein>
    <submittedName>
        <fullName evidence="1">Uncharacterized protein</fullName>
    </submittedName>
</protein>
<comment type="caution">
    <text evidence="1">The sequence shown here is derived from an EMBL/GenBank/DDBJ whole genome shotgun (WGS) entry which is preliminary data.</text>
</comment>
<dbReference type="Proteomes" id="UP001199106">
    <property type="component" value="Unassembled WGS sequence"/>
</dbReference>
<sequence length="118" mass="13790">MDGLEEAWPRQEKEGRLMVIHGILETFYRSDAFSKPTKPNSSKETFILHQNDLNLQNIFCDPDTSEVTIIIGWERASTVPYCLGYFAFLLWLTMDWRPDCDVYNEVHSPLSIQAYRNI</sequence>
<dbReference type="EMBL" id="JAANER010000006">
    <property type="protein sequence ID" value="KAG9187962.1"/>
    <property type="molecule type" value="Genomic_DNA"/>
</dbReference>